<dbReference type="FunFam" id="1.20.1510.10:FF:000005">
    <property type="entry name" value="Putative Cation diffusion facilitator 1"/>
    <property type="match status" value="1"/>
</dbReference>
<feature type="transmembrane region" description="Helical" evidence="7">
    <location>
        <begin position="207"/>
        <end position="228"/>
    </location>
</feature>
<dbReference type="EMBL" id="ML992510">
    <property type="protein sequence ID" value="KAF2221419.1"/>
    <property type="molecule type" value="Genomic_DNA"/>
</dbReference>
<keyword evidence="3 7" id="KW-0812">Transmembrane</keyword>
<name>A0A6A6G764_9PEZI</name>
<evidence type="ECO:0000256" key="7">
    <source>
        <dbReference type="SAM" id="Phobius"/>
    </source>
</evidence>
<gene>
    <name evidence="9" type="ORF">BDZ85DRAFT_16538</name>
</gene>
<keyword evidence="5 7" id="KW-0472">Membrane</keyword>
<dbReference type="GO" id="GO:0016020">
    <property type="term" value="C:membrane"/>
    <property type="evidence" value="ECO:0007669"/>
    <property type="project" value="UniProtKB-SubCell"/>
</dbReference>
<dbReference type="GO" id="GO:0098771">
    <property type="term" value="P:inorganic ion homeostasis"/>
    <property type="evidence" value="ECO:0007669"/>
    <property type="project" value="UniProtKB-ARBA"/>
</dbReference>
<dbReference type="InterPro" id="IPR058533">
    <property type="entry name" value="Cation_efflux_TM"/>
</dbReference>
<evidence type="ECO:0000313" key="10">
    <source>
        <dbReference type="Proteomes" id="UP000799538"/>
    </source>
</evidence>
<evidence type="ECO:0000256" key="2">
    <source>
        <dbReference type="ARBA" id="ARBA00022448"/>
    </source>
</evidence>
<keyword evidence="2" id="KW-0813">Transport</keyword>
<evidence type="ECO:0000256" key="1">
    <source>
        <dbReference type="ARBA" id="ARBA00004141"/>
    </source>
</evidence>
<keyword evidence="10" id="KW-1185">Reference proteome</keyword>
<dbReference type="PANTHER" id="PTHR43840:SF11">
    <property type="entry name" value="CATION DIFFUSION FACILITATOR 10"/>
    <property type="match status" value="1"/>
</dbReference>
<evidence type="ECO:0000259" key="8">
    <source>
        <dbReference type="Pfam" id="PF01545"/>
    </source>
</evidence>
<feature type="domain" description="Cation efflux protein transmembrane" evidence="8">
    <location>
        <begin position="183"/>
        <end position="375"/>
    </location>
</feature>
<dbReference type="PANTHER" id="PTHR43840">
    <property type="entry name" value="MITOCHONDRIAL METAL TRANSPORTER 1-RELATED"/>
    <property type="match status" value="1"/>
</dbReference>
<reference evidence="10" key="1">
    <citation type="journal article" date="2020" name="Stud. Mycol.">
        <title>101 Dothideomycetes genomes: A test case for predicting lifestyles and emergence of pathogens.</title>
        <authorList>
            <person name="Haridas S."/>
            <person name="Albert R."/>
            <person name="Binder M."/>
            <person name="Bloem J."/>
            <person name="LaButti K."/>
            <person name="Salamov A."/>
            <person name="Andreopoulos B."/>
            <person name="Baker S."/>
            <person name="Barry K."/>
            <person name="Bills G."/>
            <person name="Bluhm B."/>
            <person name="Cannon C."/>
            <person name="Castanera R."/>
            <person name="Culley D."/>
            <person name="Daum C."/>
            <person name="Ezra D."/>
            <person name="Gonzalez J."/>
            <person name="Henrissat B."/>
            <person name="Kuo A."/>
            <person name="Liang C."/>
            <person name="Lipzen A."/>
            <person name="Lutzoni F."/>
            <person name="Magnuson J."/>
            <person name="Mondo S."/>
            <person name="Nolan M."/>
            <person name="Ohm R."/>
            <person name="Pangilinan J."/>
            <person name="Park H.-J."/>
            <person name="Ramirez L."/>
            <person name="Alfaro M."/>
            <person name="Sun H."/>
            <person name="Tritt A."/>
            <person name="Yoshinaga Y."/>
            <person name="Zwiers L.-H."/>
            <person name="Turgeon B."/>
            <person name="Goodwin S."/>
            <person name="Spatafora J."/>
            <person name="Crous P."/>
            <person name="Grigoriev I."/>
        </authorList>
    </citation>
    <scope>NUCLEOTIDE SEQUENCE [LARGE SCALE GENOMIC DNA]</scope>
    <source>
        <strain evidence="10">CECT 20119</strain>
    </source>
</reference>
<dbReference type="Gene3D" id="1.20.1510.10">
    <property type="entry name" value="Cation efflux protein transmembrane domain"/>
    <property type="match status" value="1"/>
</dbReference>
<protein>
    <recommendedName>
        <fullName evidence="8">Cation efflux protein transmembrane domain-containing protein</fullName>
    </recommendedName>
</protein>
<sequence>MVGQRHSKLRSAMSEHSNSRPQSRQSKSHNNGTIDLERGNNGSPQNLKSRPNLFRFKDAANTALEDSRREELKKQLLQWVDQEDLETYRKSEEDLKSIENKEVRKFYEDQNGRINDWLEVDHLVKALADDVLDSMDPDHDNDGDQERQGGLQRGKGNIWEFLPEEEKEKRAQGEKKAKWAININVLANILLLIAKIIAAFYSDSLSLIASLLDSALDLLCTIIVWTTNRLVQWRLSALNKRFPVGRRRLEPLGILVFSIIMVISFAQILQESATKLIKLSGEAAQLPPVAIGAMAGTVVVKGIIWIGCARIKTTQVQALAQDCKTDVYFNTLSLLFPLIGHQTGTWWLDPLGAAILSLFIIYDWASTCFENVTRLSGQAADENLQKKLLYMAYRFSPVVEGFKSIQAYHAGDGVWVEVDCLMDQNTKLYRSHDVSETLQYCCEGLPEVDRAFVSTDYTSQGPTGHANDAERT</sequence>
<dbReference type="AlphaFoldDB" id="A0A6A6G764"/>
<keyword evidence="4 7" id="KW-1133">Transmembrane helix</keyword>
<dbReference type="InterPro" id="IPR002524">
    <property type="entry name" value="Cation_efflux"/>
</dbReference>
<comment type="subcellular location">
    <subcellularLocation>
        <location evidence="1">Membrane</location>
        <topology evidence="1">Multi-pass membrane protein</topology>
    </subcellularLocation>
</comment>
<feature type="transmembrane region" description="Helical" evidence="7">
    <location>
        <begin position="179"/>
        <end position="201"/>
    </location>
</feature>
<dbReference type="GO" id="GO:0008324">
    <property type="term" value="F:monoatomic cation transmembrane transporter activity"/>
    <property type="evidence" value="ECO:0007669"/>
    <property type="project" value="InterPro"/>
</dbReference>
<feature type="transmembrane region" description="Helical" evidence="7">
    <location>
        <begin position="249"/>
        <end position="269"/>
    </location>
</feature>
<dbReference type="NCBIfam" id="TIGR01297">
    <property type="entry name" value="CDF"/>
    <property type="match status" value="1"/>
</dbReference>
<dbReference type="FunFam" id="3.30.70.1350:FF:000012">
    <property type="entry name" value="Cation diffusion facilitator 10"/>
    <property type="match status" value="1"/>
</dbReference>
<dbReference type="Proteomes" id="UP000799538">
    <property type="component" value="Unassembled WGS sequence"/>
</dbReference>
<dbReference type="SUPFAM" id="SSF161111">
    <property type="entry name" value="Cation efflux protein transmembrane domain-like"/>
    <property type="match status" value="1"/>
</dbReference>
<dbReference type="InterPro" id="IPR036837">
    <property type="entry name" value="Cation_efflux_CTD_sf"/>
</dbReference>
<dbReference type="OrthoDB" id="78296at2759"/>
<feature type="region of interest" description="Disordered" evidence="6">
    <location>
        <begin position="1"/>
        <end position="52"/>
    </location>
</feature>
<dbReference type="SUPFAM" id="SSF160240">
    <property type="entry name" value="Cation efflux protein cytoplasmic domain-like"/>
    <property type="match status" value="1"/>
</dbReference>
<evidence type="ECO:0000256" key="5">
    <source>
        <dbReference type="ARBA" id="ARBA00023136"/>
    </source>
</evidence>
<evidence type="ECO:0000256" key="4">
    <source>
        <dbReference type="ARBA" id="ARBA00022989"/>
    </source>
</evidence>
<dbReference type="InterPro" id="IPR027469">
    <property type="entry name" value="Cation_efflux_TMD_sf"/>
</dbReference>
<accession>A0A6A6G764</accession>
<evidence type="ECO:0000256" key="6">
    <source>
        <dbReference type="SAM" id="MobiDB-lite"/>
    </source>
</evidence>
<dbReference type="Gene3D" id="3.30.70.1350">
    <property type="entry name" value="Cation efflux protein, cytoplasmic domain"/>
    <property type="match status" value="1"/>
</dbReference>
<dbReference type="GO" id="GO:0030003">
    <property type="term" value="P:intracellular monoatomic cation homeostasis"/>
    <property type="evidence" value="ECO:0007669"/>
    <property type="project" value="UniProtKB-ARBA"/>
</dbReference>
<proteinExistence type="predicted"/>
<evidence type="ECO:0000256" key="3">
    <source>
        <dbReference type="ARBA" id="ARBA00022692"/>
    </source>
</evidence>
<feature type="transmembrane region" description="Helical" evidence="7">
    <location>
        <begin position="289"/>
        <end position="308"/>
    </location>
</feature>
<feature type="compositionally biased region" description="Polar residues" evidence="6">
    <location>
        <begin position="40"/>
        <end position="49"/>
    </location>
</feature>
<dbReference type="InterPro" id="IPR050291">
    <property type="entry name" value="CDF_Transporter"/>
</dbReference>
<feature type="compositionally biased region" description="Polar residues" evidence="6">
    <location>
        <begin position="14"/>
        <end position="33"/>
    </location>
</feature>
<evidence type="ECO:0000313" key="9">
    <source>
        <dbReference type="EMBL" id="KAF2221419.1"/>
    </source>
</evidence>
<organism evidence="9 10">
    <name type="scientific">Elsinoe ampelina</name>
    <dbReference type="NCBI Taxonomy" id="302913"/>
    <lineage>
        <taxon>Eukaryota</taxon>
        <taxon>Fungi</taxon>
        <taxon>Dikarya</taxon>
        <taxon>Ascomycota</taxon>
        <taxon>Pezizomycotina</taxon>
        <taxon>Dothideomycetes</taxon>
        <taxon>Dothideomycetidae</taxon>
        <taxon>Myriangiales</taxon>
        <taxon>Elsinoaceae</taxon>
        <taxon>Elsinoe</taxon>
    </lineage>
</organism>
<dbReference type="Pfam" id="PF01545">
    <property type="entry name" value="Cation_efflux"/>
    <property type="match status" value="1"/>
</dbReference>